<sequence>MNSNSAWKENMKMFKGHRSLDLLVMVWPFLMRFLFFCQRGWTLNLHADTPTVYSGPTGSYFGFALDFFQDSKGSIIQRLKVALDLSLMDGQEEPTQLNYDRSFEQKKMIHICPSSFMICFYDAADLPRGKRESKNQKLLDLTEIEEIQIIKSLEIQDRSSKYSVVIFREGIYLCNDTKNKYLIKKHSFSLVTSCLETNITKQNKYTARLLGERYISNEMELHTLLYAWCLLKILDYLGGFLLDRPSNREYPFVKLKEKSLQT</sequence>
<proteinExistence type="predicted"/>
<keyword evidence="1" id="KW-1133">Transmembrane helix</keyword>
<organism evidence="2 3">
    <name type="scientific">Ophiophagus hannah</name>
    <name type="common">King cobra</name>
    <name type="synonym">Naja hannah</name>
    <dbReference type="NCBI Taxonomy" id="8665"/>
    <lineage>
        <taxon>Eukaryota</taxon>
        <taxon>Metazoa</taxon>
        <taxon>Chordata</taxon>
        <taxon>Craniata</taxon>
        <taxon>Vertebrata</taxon>
        <taxon>Euteleostomi</taxon>
        <taxon>Lepidosauria</taxon>
        <taxon>Squamata</taxon>
        <taxon>Bifurcata</taxon>
        <taxon>Unidentata</taxon>
        <taxon>Episquamata</taxon>
        <taxon>Toxicofera</taxon>
        <taxon>Serpentes</taxon>
        <taxon>Colubroidea</taxon>
        <taxon>Elapidae</taxon>
        <taxon>Elapinae</taxon>
        <taxon>Ophiophagus</taxon>
    </lineage>
</organism>
<keyword evidence="1" id="KW-0472">Membrane</keyword>
<dbReference type="EMBL" id="AZIM01000035">
    <property type="protein sequence ID" value="ETE73818.1"/>
    <property type="molecule type" value="Genomic_DNA"/>
</dbReference>
<evidence type="ECO:0000313" key="3">
    <source>
        <dbReference type="Proteomes" id="UP000018936"/>
    </source>
</evidence>
<feature type="transmembrane region" description="Helical" evidence="1">
    <location>
        <begin position="20"/>
        <end position="41"/>
    </location>
</feature>
<name>V8PIH6_OPHHA</name>
<protein>
    <submittedName>
        <fullName evidence="2">Integrin alpha-IIb</fullName>
    </submittedName>
</protein>
<comment type="caution">
    <text evidence="2">The sequence shown here is derived from an EMBL/GenBank/DDBJ whole genome shotgun (WGS) entry which is preliminary data.</text>
</comment>
<feature type="non-terminal residue" evidence="2">
    <location>
        <position position="1"/>
    </location>
</feature>
<evidence type="ECO:0000256" key="1">
    <source>
        <dbReference type="SAM" id="Phobius"/>
    </source>
</evidence>
<keyword evidence="2" id="KW-0401">Integrin</keyword>
<dbReference type="AlphaFoldDB" id="V8PIH6"/>
<dbReference type="Proteomes" id="UP000018936">
    <property type="component" value="Unassembled WGS sequence"/>
</dbReference>
<dbReference type="GO" id="GO:0007229">
    <property type="term" value="P:integrin-mediated signaling pathway"/>
    <property type="evidence" value="ECO:0007669"/>
    <property type="project" value="UniProtKB-KW"/>
</dbReference>
<gene>
    <name evidence="2" type="primary">Itga2b</name>
    <name evidence="2" type="ORF">L345_00362</name>
</gene>
<keyword evidence="1" id="KW-0812">Transmembrane</keyword>
<keyword evidence="3" id="KW-1185">Reference proteome</keyword>
<evidence type="ECO:0000313" key="2">
    <source>
        <dbReference type="EMBL" id="ETE73818.1"/>
    </source>
</evidence>
<accession>V8PIH6</accession>
<reference evidence="2 3" key="1">
    <citation type="journal article" date="2013" name="Proc. Natl. Acad. Sci. U.S.A.">
        <title>The king cobra genome reveals dynamic gene evolution and adaptation in the snake venom system.</title>
        <authorList>
            <person name="Vonk F.J."/>
            <person name="Casewell N.R."/>
            <person name="Henkel C.V."/>
            <person name="Heimberg A.M."/>
            <person name="Jansen H.J."/>
            <person name="McCleary R.J."/>
            <person name="Kerkkamp H.M."/>
            <person name="Vos R.A."/>
            <person name="Guerreiro I."/>
            <person name="Calvete J.J."/>
            <person name="Wuster W."/>
            <person name="Woods A.E."/>
            <person name="Logan J.M."/>
            <person name="Harrison R.A."/>
            <person name="Castoe T.A."/>
            <person name="de Koning A.P."/>
            <person name="Pollock D.D."/>
            <person name="Yandell M."/>
            <person name="Calderon D."/>
            <person name="Renjifo C."/>
            <person name="Currier R.B."/>
            <person name="Salgado D."/>
            <person name="Pla D."/>
            <person name="Sanz L."/>
            <person name="Hyder A.S."/>
            <person name="Ribeiro J.M."/>
            <person name="Arntzen J.W."/>
            <person name="van den Thillart G.E."/>
            <person name="Boetzer M."/>
            <person name="Pirovano W."/>
            <person name="Dirks R.P."/>
            <person name="Spaink H.P."/>
            <person name="Duboule D."/>
            <person name="McGlinn E."/>
            <person name="Kini R.M."/>
            <person name="Richardson M.K."/>
        </authorList>
    </citation>
    <scope>NUCLEOTIDE SEQUENCE</scope>
    <source>
        <tissue evidence="2">Blood</tissue>
    </source>
</reference>